<reference evidence="11" key="1">
    <citation type="journal article" date="2019" name="Emerg. Microbes Infect.">
        <title>Comprehensive subspecies identification of 175 nontuberculous mycobacteria species based on 7547 genomic profiles.</title>
        <authorList>
            <person name="Matsumoto Y."/>
            <person name="Kinjo T."/>
            <person name="Motooka D."/>
            <person name="Nabeya D."/>
            <person name="Jung N."/>
            <person name="Uechi K."/>
            <person name="Horii T."/>
            <person name="Iida T."/>
            <person name="Fujita J."/>
            <person name="Nakamura S."/>
        </authorList>
    </citation>
    <scope>NUCLEOTIDE SEQUENCE [LARGE SCALE GENOMIC DNA]</scope>
    <source>
        <strain evidence="11">JCM 13671</strain>
    </source>
</reference>
<evidence type="ECO:0000256" key="3">
    <source>
        <dbReference type="ARBA" id="ARBA00013089"/>
    </source>
</evidence>
<protein>
    <recommendedName>
        <fullName evidence="6 7">Alanine racemase</fullName>
        <ecNumber evidence="3 7">5.1.1.1</ecNumber>
    </recommendedName>
</protein>
<dbReference type="UniPathway" id="UPA00042">
    <property type="reaction ID" value="UER00497"/>
</dbReference>
<evidence type="ECO:0000259" key="10">
    <source>
        <dbReference type="SMART" id="SM01005"/>
    </source>
</evidence>
<evidence type="ECO:0000313" key="11">
    <source>
        <dbReference type="EMBL" id="BBZ36341.1"/>
    </source>
</evidence>
<comment type="catalytic activity">
    <reaction evidence="1 7">
        <text>L-alanine = D-alanine</text>
        <dbReference type="Rhea" id="RHEA:20249"/>
        <dbReference type="ChEBI" id="CHEBI:57416"/>
        <dbReference type="ChEBI" id="CHEBI:57972"/>
        <dbReference type="EC" id="5.1.1.1"/>
    </reaction>
</comment>
<evidence type="ECO:0000256" key="9">
    <source>
        <dbReference type="PIRSR" id="PIRSR600821-52"/>
    </source>
</evidence>
<dbReference type="Pfam" id="PF00842">
    <property type="entry name" value="Ala_racemase_C"/>
    <property type="match status" value="1"/>
</dbReference>
<evidence type="ECO:0000256" key="8">
    <source>
        <dbReference type="PIRSR" id="PIRSR600821-50"/>
    </source>
</evidence>
<evidence type="ECO:0000256" key="7">
    <source>
        <dbReference type="HAMAP-Rule" id="MF_01201"/>
    </source>
</evidence>
<accession>A0A7I7Y619</accession>
<dbReference type="GO" id="GO:0008784">
    <property type="term" value="F:alanine racemase activity"/>
    <property type="evidence" value="ECO:0007669"/>
    <property type="project" value="UniProtKB-UniRule"/>
</dbReference>
<dbReference type="InterPro" id="IPR001608">
    <property type="entry name" value="Ala_racemase_N"/>
</dbReference>
<comment type="pathway">
    <text evidence="7">Amino-acid biosynthesis; D-alanine biosynthesis; D-alanine from L-alanine: step 1/1.</text>
</comment>
<dbReference type="Gene3D" id="2.40.37.10">
    <property type="entry name" value="Lyase, Ornithine Decarboxylase, Chain A, domain 1"/>
    <property type="match status" value="1"/>
</dbReference>
<evidence type="ECO:0000313" key="12">
    <source>
        <dbReference type="Proteomes" id="UP000466931"/>
    </source>
</evidence>
<dbReference type="SUPFAM" id="SSF51419">
    <property type="entry name" value="PLP-binding barrel"/>
    <property type="match status" value="1"/>
</dbReference>
<dbReference type="Proteomes" id="UP000466931">
    <property type="component" value="Chromosome"/>
</dbReference>
<keyword evidence="5 7" id="KW-0413">Isomerase</keyword>
<dbReference type="InterPro" id="IPR011079">
    <property type="entry name" value="Ala_racemase_C"/>
</dbReference>
<dbReference type="FunFam" id="3.20.20.10:FF:000002">
    <property type="entry name" value="Alanine racemase"/>
    <property type="match status" value="1"/>
</dbReference>
<evidence type="ECO:0000256" key="5">
    <source>
        <dbReference type="ARBA" id="ARBA00023235"/>
    </source>
</evidence>
<dbReference type="Gene3D" id="3.20.20.10">
    <property type="entry name" value="Alanine racemase"/>
    <property type="match status" value="1"/>
</dbReference>
<dbReference type="FunFam" id="2.40.37.10:FF:000015">
    <property type="entry name" value="Alanine racemase"/>
    <property type="match status" value="1"/>
</dbReference>
<feature type="binding site" evidence="7 9">
    <location>
        <position position="154"/>
    </location>
    <ligand>
        <name>substrate</name>
    </ligand>
</feature>
<dbReference type="EMBL" id="AP022612">
    <property type="protein sequence ID" value="BBZ36341.1"/>
    <property type="molecule type" value="Genomic_DNA"/>
</dbReference>
<evidence type="ECO:0000256" key="6">
    <source>
        <dbReference type="ARBA" id="ARBA00072221"/>
    </source>
</evidence>
<evidence type="ECO:0000256" key="4">
    <source>
        <dbReference type="ARBA" id="ARBA00022898"/>
    </source>
</evidence>
<dbReference type="EC" id="5.1.1.1" evidence="3 7"/>
<feature type="binding site" evidence="7 9">
    <location>
        <position position="333"/>
    </location>
    <ligand>
        <name>substrate</name>
    </ligand>
</feature>
<keyword evidence="4 7" id="KW-0663">Pyridoxal phosphate</keyword>
<dbReference type="SUPFAM" id="SSF50621">
    <property type="entry name" value="Alanine racemase C-terminal domain-like"/>
    <property type="match status" value="1"/>
</dbReference>
<gene>
    <name evidence="11" type="primary">alr_2</name>
    <name evidence="11" type="ORF">MCNF_49460</name>
</gene>
<dbReference type="InterPro" id="IPR009006">
    <property type="entry name" value="Ala_racemase/Decarboxylase_C"/>
</dbReference>
<dbReference type="InterPro" id="IPR000821">
    <property type="entry name" value="Ala_racemase"/>
</dbReference>
<dbReference type="GO" id="GO:0030170">
    <property type="term" value="F:pyridoxal phosphate binding"/>
    <property type="evidence" value="ECO:0007669"/>
    <property type="project" value="UniProtKB-UniRule"/>
</dbReference>
<feature type="active site" description="Proton acceptor; specific for D-alanine" evidence="7">
    <location>
        <position position="56"/>
    </location>
</feature>
<dbReference type="CDD" id="cd00430">
    <property type="entry name" value="PLPDE_III_AR"/>
    <property type="match status" value="1"/>
</dbReference>
<dbReference type="HAMAP" id="MF_01201">
    <property type="entry name" value="Ala_racemase"/>
    <property type="match status" value="1"/>
</dbReference>
<evidence type="ECO:0000256" key="1">
    <source>
        <dbReference type="ARBA" id="ARBA00000316"/>
    </source>
</evidence>
<comment type="similarity">
    <text evidence="7">Belongs to the alanine racemase family.</text>
</comment>
<dbReference type="AlphaFoldDB" id="A0A7I7Y619"/>
<comment type="cofactor">
    <cofactor evidence="2 7 8">
        <name>pyridoxal 5'-phosphate</name>
        <dbReference type="ChEBI" id="CHEBI:597326"/>
    </cofactor>
</comment>
<feature type="active site" description="Proton acceptor; specific for L-alanine" evidence="7">
    <location>
        <position position="285"/>
    </location>
</feature>
<dbReference type="Pfam" id="PF01168">
    <property type="entry name" value="Ala_racemase_N"/>
    <property type="match status" value="1"/>
</dbReference>
<dbReference type="PANTHER" id="PTHR30511">
    <property type="entry name" value="ALANINE RACEMASE"/>
    <property type="match status" value="1"/>
</dbReference>
<dbReference type="SMART" id="SM01005">
    <property type="entry name" value="Ala_racemase_C"/>
    <property type="match status" value="1"/>
</dbReference>
<evidence type="ECO:0000256" key="2">
    <source>
        <dbReference type="ARBA" id="ARBA00001933"/>
    </source>
</evidence>
<dbReference type="PANTHER" id="PTHR30511:SF0">
    <property type="entry name" value="ALANINE RACEMASE, CATABOLIC-RELATED"/>
    <property type="match status" value="1"/>
</dbReference>
<reference evidence="11" key="2">
    <citation type="submission" date="2020-02" db="EMBL/GenBank/DDBJ databases">
        <authorList>
            <person name="Matsumoto Y."/>
            <person name="Motooka D."/>
            <person name="Nakamura S."/>
        </authorList>
    </citation>
    <scope>NUCLEOTIDE SEQUENCE</scope>
    <source>
        <strain evidence="11">JCM 13671</strain>
    </source>
</reference>
<comment type="function">
    <text evidence="7">Catalyzes the interconversion of L-alanine and D-alanine. May also act on other amino acids.</text>
</comment>
<dbReference type="GO" id="GO:0030632">
    <property type="term" value="P:D-alanine biosynthetic process"/>
    <property type="evidence" value="ECO:0007669"/>
    <property type="project" value="UniProtKB-UniRule"/>
</dbReference>
<dbReference type="InterPro" id="IPR029066">
    <property type="entry name" value="PLP-binding_barrel"/>
</dbReference>
<dbReference type="GO" id="GO:0009252">
    <property type="term" value="P:peptidoglycan biosynthetic process"/>
    <property type="evidence" value="ECO:0007669"/>
    <property type="project" value="TreeGrafter"/>
</dbReference>
<sequence>MACDAAKSGGQMSGIRPESVTVKPTAEAVVDLSAIAHNVRLLKEHAGSAAVMAVVKADGYGHGAAPVARAALEAGAAELGVATVPEALSLRRNGIDVPVLAWLHAPGTDFGPALVADVQLAVSSLAQLDEVLDAVHRTGITAMVTVKVDTGLNRNGVPEAYFDQLVNALRRAVSADAVRVRGMMSHLACGDEPEHPANDSQYEAFTRLCERARRMGLEFEVAHLSNSAATIARHDLAFDMVRPGLAVYGLSPIAGRGDFGLSPAMTLKAPVALVKPVRAGEGVSYGHAWVADRDTTVALVPVGYADGVFRGLGGRLEVAINGVRRRSVGRVCMDQFVVDLGPGITDVCVGDEVILFGPGASGEQTAQDWADLMDTINYEVVTSPRGGRVIRTHIQAGGCCSRDEFNCRRTRGCSCAQ</sequence>
<dbReference type="PRINTS" id="PR00992">
    <property type="entry name" value="ALARACEMASE"/>
</dbReference>
<dbReference type="GO" id="GO:0005829">
    <property type="term" value="C:cytosol"/>
    <property type="evidence" value="ECO:0007669"/>
    <property type="project" value="TreeGrafter"/>
</dbReference>
<proteinExistence type="inferred from homology"/>
<organism evidence="11 12">
    <name type="scientific">Mycolicibacterium confluentis</name>
    <dbReference type="NCBI Taxonomy" id="28047"/>
    <lineage>
        <taxon>Bacteria</taxon>
        <taxon>Bacillati</taxon>
        <taxon>Actinomycetota</taxon>
        <taxon>Actinomycetes</taxon>
        <taxon>Mycobacteriales</taxon>
        <taxon>Mycobacteriaceae</taxon>
        <taxon>Mycolicibacterium</taxon>
    </lineage>
</organism>
<feature type="domain" description="Alanine racemase C-terminal" evidence="10">
    <location>
        <begin position="264"/>
        <end position="394"/>
    </location>
</feature>
<name>A0A7I7Y619_9MYCO</name>
<dbReference type="NCBIfam" id="TIGR00492">
    <property type="entry name" value="alr"/>
    <property type="match status" value="1"/>
</dbReference>
<feature type="modified residue" description="N6-(pyridoxal phosphate)lysine" evidence="7 8">
    <location>
        <position position="56"/>
    </location>
</feature>
<dbReference type="PROSITE" id="PS00395">
    <property type="entry name" value="ALANINE_RACEMASE"/>
    <property type="match status" value="1"/>
</dbReference>
<keyword evidence="12" id="KW-1185">Reference proteome</keyword>
<dbReference type="InterPro" id="IPR020622">
    <property type="entry name" value="Ala_racemase_pyridoxalP-BS"/>
</dbReference>